<dbReference type="Gene3D" id="3.40.50.2300">
    <property type="match status" value="1"/>
</dbReference>
<dbReference type="PROSITE" id="PS50110">
    <property type="entry name" value="RESPONSE_REGULATORY"/>
    <property type="match status" value="1"/>
</dbReference>
<gene>
    <name evidence="6" type="ORF">GCM10008906_04080</name>
</gene>
<dbReference type="SMART" id="SM00448">
    <property type="entry name" value="REC"/>
    <property type="match status" value="1"/>
</dbReference>
<dbReference type="InterPro" id="IPR046947">
    <property type="entry name" value="LytR-like"/>
</dbReference>
<dbReference type="SMART" id="SM00850">
    <property type="entry name" value="LytTR"/>
    <property type="match status" value="1"/>
</dbReference>
<keyword evidence="3" id="KW-0597">Phosphoprotein</keyword>
<evidence type="ECO:0000256" key="3">
    <source>
        <dbReference type="PROSITE-ProRule" id="PRU00169"/>
    </source>
</evidence>
<dbReference type="InterPro" id="IPR001789">
    <property type="entry name" value="Sig_transdc_resp-reg_receiver"/>
</dbReference>
<comment type="caution">
    <text evidence="6">The sequence shown here is derived from an EMBL/GenBank/DDBJ whole genome shotgun (WGS) entry which is preliminary data.</text>
</comment>
<organism evidence="6 7">
    <name type="scientific">Clostridium oceanicum</name>
    <dbReference type="NCBI Taxonomy" id="1543"/>
    <lineage>
        <taxon>Bacteria</taxon>
        <taxon>Bacillati</taxon>
        <taxon>Bacillota</taxon>
        <taxon>Clostridia</taxon>
        <taxon>Eubacteriales</taxon>
        <taxon>Clostridiaceae</taxon>
        <taxon>Clostridium</taxon>
    </lineage>
</organism>
<evidence type="ECO:0000313" key="6">
    <source>
        <dbReference type="EMBL" id="GAA0733376.1"/>
    </source>
</evidence>
<feature type="domain" description="Response regulatory" evidence="4">
    <location>
        <begin position="5"/>
        <end position="119"/>
    </location>
</feature>
<dbReference type="SUPFAM" id="SSF52172">
    <property type="entry name" value="CheY-like"/>
    <property type="match status" value="1"/>
</dbReference>
<accession>A0ABP3UIU3</accession>
<feature type="domain" description="HTH LytTR-type" evidence="5">
    <location>
        <begin position="153"/>
        <end position="256"/>
    </location>
</feature>
<dbReference type="PROSITE" id="PS50930">
    <property type="entry name" value="HTH_LYTTR"/>
    <property type="match status" value="1"/>
</dbReference>
<dbReference type="PANTHER" id="PTHR37299:SF1">
    <property type="entry name" value="STAGE 0 SPORULATION PROTEIN A HOMOLOG"/>
    <property type="match status" value="1"/>
</dbReference>
<sequence length="256" mass="30300">MDKIGVIIAEDEKPAVEELKFILSRYDFINIIDTANNGKKAYDMTIEYDPQVVFLDINMPLENGLDVSRKIKKYNKDIEIIFITAYEEYAVNAFEVEALDYILKPFDDKRIDMTINRLKEKIESKNQSIEKVPEVLNEILYKLEKEKEAFKKIPCEHNGKIILIDTNDIFYCYTMGDKTYVKTNCEEYITHNTLKEIESKTDFFRTHRSYIVNIDNIMELYSWFNGTYKIIMKNNERSEIPISRNNVKKIKKVLHI</sequence>
<dbReference type="EMBL" id="BAAACG010000003">
    <property type="protein sequence ID" value="GAA0733376.1"/>
    <property type="molecule type" value="Genomic_DNA"/>
</dbReference>
<feature type="modified residue" description="4-aspartylphosphate" evidence="3">
    <location>
        <position position="56"/>
    </location>
</feature>
<dbReference type="Proteomes" id="UP001501510">
    <property type="component" value="Unassembled WGS sequence"/>
</dbReference>
<dbReference type="Gene3D" id="2.40.50.40">
    <property type="match status" value="1"/>
</dbReference>
<dbReference type="Gene3D" id="2.20.25.10">
    <property type="match status" value="1"/>
</dbReference>
<comment type="function">
    <text evidence="2">May play the central regulatory role in sporulation. It may be an element of the effector pathway responsible for the activation of sporulation genes in response to nutritional stress. Spo0A may act in concert with spo0H (a sigma factor) to control the expression of some genes that are critical to the sporulation process.</text>
</comment>
<keyword evidence="6" id="KW-0238">DNA-binding</keyword>
<proteinExistence type="predicted"/>
<name>A0ABP3UIU3_9CLOT</name>
<dbReference type="PANTHER" id="PTHR37299">
    <property type="entry name" value="TRANSCRIPTIONAL REGULATOR-RELATED"/>
    <property type="match status" value="1"/>
</dbReference>
<dbReference type="Pfam" id="PF00072">
    <property type="entry name" value="Response_reg"/>
    <property type="match status" value="1"/>
</dbReference>
<dbReference type="InterPro" id="IPR007492">
    <property type="entry name" value="LytTR_DNA-bd_dom"/>
</dbReference>
<dbReference type="InterPro" id="IPR011006">
    <property type="entry name" value="CheY-like_superfamily"/>
</dbReference>
<keyword evidence="7" id="KW-1185">Reference proteome</keyword>
<evidence type="ECO:0000259" key="5">
    <source>
        <dbReference type="PROSITE" id="PS50930"/>
    </source>
</evidence>
<dbReference type="RefSeq" id="WP_343758358.1">
    <property type="nucleotide sequence ID" value="NZ_BAAACG010000003.1"/>
</dbReference>
<dbReference type="GO" id="GO:0003677">
    <property type="term" value="F:DNA binding"/>
    <property type="evidence" value="ECO:0007669"/>
    <property type="project" value="UniProtKB-KW"/>
</dbReference>
<dbReference type="Pfam" id="PF04397">
    <property type="entry name" value="LytTR"/>
    <property type="match status" value="1"/>
</dbReference>
<protein>
    <recommendedName>
        <fullName evidence="1">Stage 0 sporulation protein A homolog</fullName>
    </recommendedName>
</protein>
<evidence type="ECO:0000259" key="4">
    <source>
        <dbReference type="PROSITE" id="PS50110"/>
    </source>
</evidence>
<evidence type="ECO:0000313" key="7">
    <source>
        <dbReference type="Proteomes" id="UP001501510"/>
    </source>
</evidence>
<evidence type="ECO:0000256" key="2">
    <source>
        <dbReference type="ARBA" id="ARBA00024867"/>
    </source>
</evidence>
<evidence type="ECO:0000256" key="1">
    <source>
        <dbReference type="ARBA" id="ARBA00018672"/>
    </source>
</evidence>
<reference evidence="7" key="1">
    <citation type="journal article" date="2019" name="Int. J. Syst. Evol. Microbiol.">
        <title>The Global Catalogue of Microorganisms (GCM) 10K type strain sequencing project: providing services to taxonomists for standard genome sequencing and annotation.</title>
        <authorList>
            <consortium name="The Broad Institute Genomics Platform"/>
            <consortium name="The Broad Institute Genome Sequencing Center for Infectious Disease"/>
            <person name="Wu L."/>
            <person name="Ma J."/>
        </authorList>
    </citation>
    <scope>NUCLEOTIDE SEQUENCE [LARGE SCALE GENOMIC DNA]</scope>
    <source>
        <strain evidence="7">JCM 1407</strain>
    </source>
</reference>